<sequence length="274" mass="30249">MNIKLNILWASLVLATMASCNNGPKVITASSNETPVNTSGIFTEEPSTETPNLIPDSNTGGSFTDNLHSVVAQKTLDTKKYVYINVTEGGKSFWIATAKQPIDVGKTYYYRDPLLKTNFESREHNRVFDTIYLVSNLVSHNHGAGNIKADFTENNTSSPPAETSQKQTIETHTKKVIEHKGSIKIAELVANPKQYEGKTVQLSGKVVKVNPNIMNRNWLHLQDGTKNDFDLVATSNTFIPEGQTVTVRGKVSLNRDFGAGYKYNLIVEDAVLVE</sequence>
<dbReference type="CDD" id="cd03524">
    <property type="entry name" value="RPA2_OBF_family"/>
    <property type="match status" value="1"/>
</dbReference>
<dbReference type="EMBL" id="QRAO01000001">
    <property type="protein sequence ID" value="RDK88687.1"/>
    <property type="molecule type" value="Genomic_DNA"/>
</dbReference>
<keyword evidence="3" id="KW-1185">Reference proteome</keyword>
<keyword evidence="1" id="KW-0732">Signal</keyword>
<evidence type="ECO:0000256" key="1">
    <source>
        <dbReference type="SAM" id="SignalP"/>
    </source>
</evidence>
<accession>A0A370QJZ6</accession>
<feature type="chain" id="PRO_5016893190" description="SH3 domain-containing protein" evidence="1">
    <location>
        <begin position="21"/>
        <end position="274"/>
    </location>
</feature>
<dbReference type="Proteomes" id="UP000255317">
    <property type="component" value="Unassembled WGS sequence"/>
</dbReference>
<protein>
    <recommendedName>
        <fullName evidence="4">SH3 domain-containing protein</fullName>
    </recommendedName>
</protein>
<evidence type="ECO:0000313" key="3">
    <source>
        <dbReference type="Proteomes" id="UP000255317"/>
    </source>
</evidence>
<feature type="signal peptide" evidence="1">
    <location>
        <begin position="1"/>
        <end position="20"/>
    </location>
</feature>
<gene>
    <name evidence="2" type="ORF">C8D94_101563</name>
</gene>
<comment type="caution">
    <text evidence="2">The sequence shown here is derived from an EMBL/GenBank/DDBJ whole genome shotgun (WGS) entry which is preliminary data.</text>
</comment>
<dbReference type="PROSITE" id="PS51257">
    <property type="entry name" value="PROKAR_LIPOPROTEIN"/>
    <property type="match status" value="1"/>
</dbReference>
<name>A0A370QJZ6_9FLAO</name>
<dbReference type="RefSeq" id="WP_115122367.1">
    <property type="nucleotide sequence ID" value="NZ_QRAO01000001.1"/>
</dbReference>
<evidence type="ECO:0000313" key="2">
    <source>
        <dbReference type="EMBL" id="RDK88687.1"/>
    </source>
</evidence>
<reference evidence="2 3" key="1">
    <citation type="submission" date="2018-07" db="EMBL/GenBank/DDBJ databases">
        <title>Genomic Encyclopedia of Type Strains, Phase IV (KMG-IV): sequencing the most valuable type-strain genomes for metagenomic binning, comparative biology and taxonomic classification.</title>
        <authorList>
            <person name="Goeker M."/>
        </authorList>
    </citation>
    <scope>NUCLEOTIDE SEQUENCE [LARGE SCALE GENOMIC DNA]</scope>
    <source>
        <strain evidence="2 3">DSM 101478</strain>
    </source>
</reference>
<dbReference type="OrthoDB" id="1118190at2"/>
<dbReference type="AlphaFoldDB" id="A0A370QJZ6"/>
<evidence type="ECO:0008006" key="4">
    <source>
        <dbReference type="Google" id="ProtNLM"/>
    </source>
</evidence>
<organism evidence="2 3">
    <name type="scientific">Marinirhabdus gelatinilytica</name>
    <dbReference type="NCBI Taxonomy" id="1703343"/>
    <lineage>
        <taxon>Bacteria</taxon>
        <taxon>Pseudomonadati</taxon>
        <taxon>Bacteroidota</taxon>
        <taxon>Flavobacteriia</taxon>
        <taxon>Flavobacteriales</taxon>
        <taxon>Flavobacteriaceae</taxon>
    </lineage>
</organism>
<proteinExistence type="predicted"/>